<dbReference type="Proteomes" id="UP000198519">
    <property type="component" value="Unassembled WGS sequence"/>
</dbReference>
<sequence>MVARRISRSQLLGYLHKLSREEALPEPKLYQAADQFALDIDQLLANATRLHVRRDMVRYLGVNKDLLAKWQRIAEERHEVPRIDQSSLGNSHGARVSGAMVTVRSARQPHPQVVMVNDQGEISAPLGSTPAARLVIVENLENFLSLDGTLSLLPACGLSPTWQDADILYGSGNSITNILLTPFFQQYQEIGCLFDPDPGGIRMCDTLYQRGDLPPLYFLAPADLRERLSASRRELTMKQRQQLATHIRRSPPCAHVAGLIRTMGKHLEQETYLLPLSAKEAAR</sequence>
<dbReference type="EMBL" id="FOUE01000002">
    <property type="protein sequence ID" value="SFM15460.1"/>
    <property type="molecule type" value="Genomic_DNA"/>
</dbReference>
<accession>A0A1I4NJD3</accession>
<evidence type="ECO:0000313" key="1">
    <source>
        <dbReference type="EMBL" id="SFM15460.1"/>
    </source>
</evidence>
<protein>
    <recommendedName>
        <fullName evidence="3">Wadjet protein JetD C-terminal domain-containing protein</fullName>
    </recommendedName>
</protein>
<keyword evidence="2" id="KW-1185">Reference proteome</keyword>
<reference evidence="2" key="1">
    <citation type="submission" date="2016-10" db="EMBL/GenBank/DDBJ databases">
        <authorList>
            <person name="Varghese N."/>
            <person name="Submissions S."/>
        </authorList>
    </citation>
    <scope>NUCLEOTIDE SEQUENCE [LARGE SCALE GENOMIC DNA]</scope>
    <source>
        <strain evidence="2">CGMCC 1.7061</strain>
    </source>
</reference>
<name>A0A1I4NJD3_9GAMM</name>
<dbReference type="OrthoDB" id="5759008at2"/>
<dbReference type="AlphaFoldDB" id="A0A1I4NJD3"/>
<gene>
    <name evidence="1" type="ORF">SAMN04487963_1433</name>
</gene>
<evidence type="ECO:0008006" key="3">
    <source>
        <dbReference type="Google" id="ProtNLM"/>
    </source>
</evidence>
<dbReference type="RefSeq" id="WP_092021236.1">
    <property type="nucleotide sequence ID" value="NZ_FOUE01000002.1"/>
</dbReference>
<dbReference type="STRING" id="488535.SAMN04487963_1433"/>
<evidence type="ECO:0000313" key="2">
    <source>
        <dbReference type="Proteomes" id="UP000198519"/>
    </source>
</evidence>
<proteinExistence type="predicted"/>
<organism evidence="1 2">
    <name type="scientific">Marinobacter zhejiangensis</name>
    <dbReference type="NCBI Taxonomy" id="488535"/>
    <lineage>
        <taxon>Bacteria</taxon>
        <taxon>Pseudomonadati</taxon>
        <taxon>Pseudomonadota</taxon>
        <taxon>Gammaproteobacteria</taxon>
        <taxon>Pseudomonadales</taxon>
        <taxon>Marinobacteraceae</taxon>
        <taxon>Marinobacter</taxon>
    </lineage>
</organism>